<keyword evidence="2" id="KW-0472">Membrane</keyword>
<feature type="compositionally biased region" description="Basic and acidic residues" evidence="1">
    <location>
        <begin position="1"/>
        <end position="10"/>
    </location>
</feature>
<keyword evidence="2" id="KW-0812">Transmembrane</keyword>
<comment type="caution">
    <text evidence="3">The sequence shown here is derived from an EMBL/GenBank/DDBJ whole genome shotgun (WGS) entry which is preliminary data.</text>
</comment>
<feature type="transmembrane region" description="Helical" evidence="2">
    <location>
        <begin position="30"/>
        <end position="48"/>
    </location>
</feature>
<accession>A0A0A0NJQ5</accession>
<reference evidence="3 4" key="1">
    <citation type="journal article" date="2018" name="J. Biol. Chem.">
        <title>Discovery of the actinoplanic acid pathway in Streptomyces rapamycinicus reveals a genetically conserved synergism with rapamycin.</title>
        <authorList>
            <person name="Mrak P."/>
            <person name="Krastel P."/>
            <person name="Pivk Lukancic P."/>
            <person name="Tao J."/>
            <person name="Pistorius D."/>
            <person name="Moore C.M."/>
        </authorList>
    </citation>
    <scope>NUCLEOTIDE SEQUENCE [LARGE SCALE GENOMIC DNA]</scope>
    <source>
        <strain evidence="3 4">NRRL 5491</strain>
    </source>
</reference>
<evidence type="ECO:0000313" key="3">
    <source>
        <dbReference type="EMBL" id="RLV77011.1"/>
    </source>
</evidence>
<feature type="transmembrane region" description="Helical" evidence="2">
    <location>
        <begin position="113"/>
        <end position="131"/>
    </location>
</feature>
<feature type="transmembrane region" description="Helical" evidence="2">
    <location>
        <begin position="54"/>
        <end position="72"/>
    </location>
</feature>
<gene>
    <name evidence="3" type="ORF">D3C57_101540</name>
</gene>
<dbReference type="HOGENOM" id="CLU_1748669_0_0_11"/>
<feature type="region of interest" description="Disordered" evidence="1">
    <location>
        <begin position="1"/>
        <end position="24"/>
    </location>
</feature>
<evidence type="ECO:0000256" key="1">
    <source>
        <dbReference type="SAM" id="MobiDB-lite"/>
    </source>
</evidence>
<protein>
    <submittedName>
        <fullName evidence="3">Uncharacterized protein</fullName>
    </submittedName>
</protein>
<organism evidence="3 4">
    <name type="scientific">Streptomyces rapamycinicus (strain ATCC 29253 / DSM 41530 / NRRL 5491 / AYB-994)</name>
    <name type="common">Streptomyces hygroscopicus (strain ATCC 29253)</name>
    <dbReference type="NCBI Taxonomy" id="1343740"/>
    <lineage>
        <taxon>Bacteria</taxon>
        <taxon>Bacillati</taxon>
        <taxon>Actinomycetota</taxon>
        <taxon>Actinomycetes</taxon>
        <taxon>Kitasatosporales</taxon>
        <taxon>Streptomycetaceae</taxon>
        <taxon>Streptomyces</taxon>
        <taxon>Streptomyces violaceusniger group</taxon>
    </lineage>
</organism>
<dbReference type="eggNOG" id="ENOG50322J6">
    <property type="taxonomic scope" value="Bacteria"/>
</dbReference>
<dbReference type="KEGG" id="src:M271_42130"/>
<evidence type="ECO:0000313" key="4">
    <source>
        <dbReference type="Proteomes" id="UP000281594"/>
    </source>
</evidence>
<keyword evidence="2" id="KW-1133">Transmembrane helix</keyword>
<sequence length="149" mass="15910">MTGSPDDDHWPGPAADPDSAPDPVQRPGHITAAAVLLVVSAFISATIAVNDPELTQFVYLLLFITVGAALRLRKGGRPARVTATVTAVLFLVYLLPHAMRGLSDPGGVYQPDYAVRAILAIAISATGVTLLHSPSSRAYFRTRRHQTVR</sequence>
<proteinExistence type="predicted"/>
<dbReference type="RefSeq" id="WP_020873284.1">
    <property type="nucleotide sequence ID" value="NC_022785.1"/>
</dbReference>
<dbReference type="Proteomes" id="UP000281594">
    <property type="component" value="Unassembled WGS sequence"/>
</dbReference>
<feature type="transmembrane region" description="Helical" evidence="2">
    <location>
        <begin position="79"/>
        <end position="98"/>
    </location>
</feature>
<dbReference type="EMBL" id="QYCY01000001">
    <property type="protein sequence ID" value="RLV77011.1"/>
    <property type="molecule type" value="Genomic_DNA"/>
</dbReference>
<name>A0A0A0NJQ5_STRRN</name>
<feature type="compositionally biased region" description="Low complexity" evidence="1">
    <location>
        <begin position="11"/>
        <end position="23"/>
    </location>
</feature>
<evidence type="ECO:0000256" key="2">
    <source>
        <dbReference type="SAM" id="Phobius"/>
    </source>
</evidence>
<dbReference type="AlphaFoldDB" id="A0A0A0NJQ5"/>